<gene>
    <name evidence="1" type="ORF">OESDEN_22886</name>
</gene>
<reference evidence="1 2" key="1">
    <citation type="submission" date="2014-03" db="EMBL/GenBank/DDBJ databases">
        <title>Draft genome of the hookworm Oesophagostomum dentatum.</title>
        <authorList>
            <person name="Mitreva M."/>
        </authorList>
    </citation>
    <scope>NUCLEOTIDE SEQUENCE [LARGE SCALE GENOMIC DNA]</scope>
    <source>
        <strain evidence="1 2">OD-Hann</strain>
    </source>
</reference>
<protein>
    <submittedName>
        <fullName evidence="1">Uncharacterized protein</fullName>
    </submittedName>
</protein>
<keyword evidence="2" id="KW-1185">Reference proteome</keyword>
<accession>A0A0B1RXT7</accession>
<dbReference type="Proteomes" id="UP000053660">
    <property type="component" value="Unassembled WGS sequence"/>
</dbReference>
<evidence type="ECO:0000313" key="1">
    <source>
        <dbReference type="EMBL" id="KHJ77494.1"/>
    </source>
</evidence>
<dbReference type="AlphaFoldDB" id="A0A0B1RXT7"/>
<name>A0A0B1RXT7_OESDE</name>
<organism evidence="1 2">
    <name type="scientific">Oesophagostomum dentatum</name>
    <name type="common">Nodular worm</name>
    <dbReference type="NCBI Taxonomy" id="61180"/>
    <lineage>
        <taxon>Eukaryota</taxon>
        <taxon>Metazoa</taxon>
        <taxon>Ecdysozoa</taxon>
        <taxon>Nematoda</taxon>
        <taxon>Chromadorea</taxon>
        <taxon>Rhabditida</taxon>
        <taxon>Rhabditina</taxon>
        <taxon>Rhabditomorpha</taxon>
        <taxon>Strongyloidea</taxon>
        <taxon>Strongylidae</taxon>
        <taxon>Oesophagostomum</taxon>
    </lineage>
</organism>
<evidence type="ECO:0000313" key="2">
    <source>
        <dbReference type="Proteomes" id="UP000053660"/>
    </source>
</evidence>
<proteinExistence type="predicted"/>
<dbReference type="EMBL" id="KN610707">
    <property type="protein sequence ID" value="KHJ77494.1"/>
    <property type="molecule type" value="Genomic_DNA"/>
</dbReference>
<sequence length="29" mass="3211">MYDVIPLELLDKKSVPGVLRFGKFSSLAS</sequence>